<accession>A0ABZ0URJ4</accession>
<gene>
    <name evidence="2" type="ORF">Trichorick_00140</name>
</gene>
<protein>
    <submittedName>
        <fullName evidence="2">Uncharacterized protein</fullName>
    </submittedName>
</protein>
<proteinExistence type="predicted"/>
<feature type="chain" id="PRO_5045388064" evidence="1">
    <location>
        <begin position="19"/>
        <end position="201"/>
    </location>
</feature>
<keyword evidence="3" id="KW-1185">Reference proteome</keyword>
<evidence type="ECO:0000313" key="2">
    <source>
        <dbReference type="EMBL" id="WPY00268.1"/>
    </source>
</evidence>
<reference evidence="2 3" key="1">
    <citation type="submission" date="2022-10" db="EMBL/GenBank/DDBJ databases">
        <title>Host association and intracellularity evolved multiple times independently in the Rickettsiales.</title>
        <authorList>
            <person name="Castelli M."/>
            <person name="Nardi T."/>
            <person name="Gammuto L."/>
            <person name="Bellinzona G."/>
            <person name="Sabaneyeva E."/>
            <person name="Potekhin A."/>
            <person name="Serra V."/>
            <person name="Petroni G."/>
            <person name="Sassera D."/>
        </authorList>
    </citation>
    <scope>NUCLEOTIDE SEQUENCE [LARGE SCALE GENOMIC DNA]</scope>
    <source>
        <strain evidence="2 3">Kr 154-4</strain>
    </source>
</reference>
<keyword evidence="1" id="KW-0732">Signal</keyword>
<evidence type="ECO:0000256" key="1">
    <source>
        <dbReference type="SAM" id="SignalP"/>
    </source>
</evidence>
<sequence>MFKIFTITLLLLINLSSAKGLTQPQPLVLTNKSYNYTYGDYSGRNFGSIEFNEFTTGKKYCKRYTEDWDEQCQDAVMYHVYGKNWRKFKRVALKFVRAVQKGDSKTIASLCTTPMTIVVYRGIWDVEDEDQIYAYIPTIQDVLQDAQYKNFAVQEWGNILVTRDLMPHYAIYLVRGVAIAFECNRECNNHHFIPKILIIRY</sequence>
<dbReference type="Proteomes" id="UP001326613">
    <property type="component" value="Chromosome"/>
</dbReference>
<dbReference type="EMBL" id="CP112932">
    <property type="protein sequence ID" value="WPY00268.1"/>
    <property type="molecule type" value="Genomic_DNA"/>
</dbReference>
<name>A0ABZ0URJ4_9RICK</name>
<organism evidence="2 3">
    <name type="scientific">Candidatus Trichorickettsia mobilis</name>
    <dbReference type="NCBI Taxonomy" id="1346319"/>
    <lineage>
        <taxon>Bacteria</taxon>
        <taxon>Pseudomonadati</taxon>
        <taxon>Pseudomonadota</taxon>
        <taxon>Alphaproteobacteria</taxon>
        <taxon>Rickettsiales</taxon>
        <taxon>Rickettsiaceae</taxon>
        <taxon>Rickettsieae</taxon>
        <taxon>Candidatus Trichorickettsia</taxon>
    </lineage>
</organism>
<evidence type="ECO:0000313" key="3">
    <source>
        <dbReference type="Proteomes" id="UP001326613"/>
    </source>
</evidence>
<feature type="signal peptide" evidence="1">
    <location>
        <begin position="1"/>
        <end position="18"/>
    </location>
</feature>
<dbReference type="RefSeq" id="WP_323738356.1">
    <property type="nucleotide sequence ID" value="NZ_CP112932.1"/>
</dbReference>